<dbReference type="InterPro" id="IPR011333">
    <property type="entry name" value="SKP1/BTB/POZ_sf"/>
</dbReference>
<proteinExistence type="predicted"/>
<dbReference type="Gene3D" id="3.30.710.10">
    <property type="entry name" value="Potassium Channel Kv1.1, Chain A"/>
    <property type="match status" value="1"/>
</dbReference>
<comment type="caution">
    <text evidence="2">The sequence shown here is derived from an EMBL/GenBank/DDBJ whole genome shotgun (WGS) entry which is preliminary data.</text>
</comment>
<reference evidence="2 3" key="1">
    <citation type="journal article" date="2023" name="IMA Fungus">
        <title>Comparative genomic study of the Penicillium genus elucidates a diverse pangenome and 15 lateral gene transfer events.</title>
        <authorList>
            <person name="Petersen C."/>
            <person name="Sorensen T."/>
            <person name="Nielsen M.R."/>
            <person name="Sondergaard T.E."/>
            <person name="Sorensen J.L."/>
            <person name="Fitzpatrick D.A."/>
            <person name="Frisvad J.C."/>
            <person name="Nielsen K.L."/>
        </authorList>
    </citation>
    <scope>NUCLEOTIDE SEQUENCE [LARGE SCALE GENOMIC DNA]</scope>
    <source>
        <strain evidence="2 3">IBT 35679</strain>
    </source>
</reference>
<evidence type="ECO:0000256" key="1">
    <source>
        <dbReference type="SAM" id="MobiDB-lite"/>
    </source>
</evidence>
<gene>
    <name evidence="2" type="ORF">N7494_001671</name>
</gene>
<evidence type="ECO:0000313" key="2">
    <source>
        <dbReference type="EMBL" id="KAJ5552293.1"/>
    </source>
</evidence>
<dbReference type="SUPFAM" id="SSF54695">
    <property type="entry name" value="POZ domain"/>
    <property type="match status" value="1"/>
</dbReference>
<dbReference type="Proteomes" id="UP001220324">
    <property type="component" value="Unassembled WGS sequence"/>
</dbReference>
<accession>A0AAD6D486</accession>
<name>A0AAD6D486_9EURO</name>
<feature type="region of interest" description="Disordered" evidence="1">
    <location>
        <begin position="51"/>
        <end position="90"/>
    </location>
</feature>
<dbReference type="AlphaFoldDB" id="A0AAD6D486"/>
<dbReference type="EMBL" id="JAQIZZ010000002">
    <property type="protein sequence ID" value="KAJ5552293.1"/>
    <property type="molecule type" value="Genomic_DNA"/>
</dbReference>
<organism evidence="2 3">
    <name type="scientific">Penicillium frequentans</name>
    <dbReference type="NCBI Taxonomy" id="3151616"/>
    <lineage>
        <taxon>Eukaryota</taxon>
        <taxon>Fungi</taxon>
        <taxon>Dikarya</taxon>
        <taxon>Ascomycota</taxon>
        <taxon>Pezizomycotina</taxon>
        <taxon>Eurotiomycetes</taxon>
        <taxon>Eurotiomycetidae</taxon>
        <taxon>Eurotiales</taxon>
        <taxon>Aspergillaceae</taxon>
        <taxon>Penicillium</taxon>
    </lineage>
</organism>
<feature type="compositionally biased region" description="Basic and acidic residues" evidence="1">
    <location>
        <begin position="54"/>
        <end position="77"/>
    </location>
</feature>
<protein>
    <recommendedName>
        <fullName evidence="4">BTB domain-containing protein</fullName>
    </recommendedName>
</protein>
<evidence type="ECO:0000313" key="3">
    <source>
        <dbReference type="Proteomes" id="UP001220324"/>
    </source>
</evidence>
<evidence type="ECO:0008006" key="4">
    <source>
        <dbReference type="Google" id="ProtNLM"/>
    </source>
</evidence>
<keyword evidence="3" id="KW-1185">Reference proteome</keyword>
<sequence length="394" mass="44063">MNSPTHTIDPDGEVLLILRNANSPFAHSDKLLFSSLGSKIVPSLCDSAQITSEGTDKEPELSVQEEQSKKEGLERTSELISPNEEATAEEHIGEEAATEGHLAVLAVQNCLRIKVSAKHLMFASPVFKKTLTGGWKESMNYSQKGSTWVTADGWDIEAFMIVLRAIHGQHYLITQKLSLEMLAKVTVIADYYECKNALYLLKDVWIKNVKADIPTTLSRDLILWLWIAWFFELPAQFSWSTSMVMSQSDKPIDSRGLPIPGIVIASMNVGREAAINDLIAHLHETRDAYLNNTRGCSFECRSIMCGALTIHMQSSNLLLPKPDTPFPGLSYNGLVQKVQKFRSPAWYNASKTYSTHACFHSSFENLFAKQHYPLEGLELKKFTISRFGKSMVLS</sequence>